<dbReference type="InterPro" id="IPR036598">
    <property type="entry name" value="GOLD_dom_sf"/>
</dbReference>
<gene>
    <name evidence="2" type="ORF">ANCCAN_27039</name>
</gene>
<comment type="caution">
    <text evidence="2">The sequence shown here is derived from an EMBL/GenBank/DDBJ whole genome shotgun (WGS) entry which is preliminary data.</text>
</comment>
<dbReference type="PANTHER" id="PTHR47159:SF5">
    <property type="entry name" value="CRAL-TRIO DOMAIN-CONTAINING PROTEIN"/>
    <property type="match status" value="1"/>
</dbReference>
<dbReference type="PANTHER" id="PTHR47159">
    <property type="entry name" value="PROTEIN CBG07705-RELATED"/>
    <property type="match status" value="1"/>
</dbReference>
<dbReference type="OrthoDB" id="1434354at2759"/>
<evidence type="ECO:0000313" key="2">
    <source>
        <dbReference type="EMBL" id="RCN27228.1"/>
    </source>
</evidence>
<sequence length="100" mass="11479">MPLNRGDVVSWWVSGNRNFGFGLFLARSEDDNDFAVMDQIVPTFPWMPGPIVTPLEESIEIEEEGIYKFWISNERSWWSTVSVQIHIEVTGQGEDVTESK</sequence>
<proteinExistence type="predicted"/>
<name>A0A368F6L1_ANCCA</name>
<dbReference type="Pfam" id="PF25883">
    <property type="entry name" value="F28H7_8_C"/>
    <property type="match status" value="1"/>
</dbReference>
<reference evidence="2 3" key="1">
    <citation type="submission" date="2014-10" db="EMBL/GenBank/DDBJ databases">
        <title>Draft genome of the hookworm Ancylostoma caninum.</title>
        <authorList>
            <person name="Mitreva M."/>
        </authorList>
    </citation>
    <scope>NUCLEOTIDE SEQUENCE [LARGE SCALE GENOMIC DNA]</scope>
    <source>
        <strain evidence="2 3">Baltimore</strain>
    </source>
</reference>
<keyword evidence="3" id="KW-1185">Reference proteome</keyword>
<organism evidence="2 3">
    <name type="scientific">Ancylostoma caninum</name>
    <name type="common">Dog hookworm</name>
    <dbReference type="NCBI Taxonomy" id="29170"/>
    <lineage>
        <taxon>Eukaryota</taxon>
        <taxon>Metazoa</taxon>
        <taxon>Ecdysozoa</taxon>
        <taxon>Nematoda</taxon>
        <taxon>Chromadorea</taxon>
        <taxon>Rhabditida</taxon>
        <taxon>Rhabditina</taxon>
        <taxon>Rhabditomorpha</taxon>
        <taxon>Strongyloidea</taxon>
        <taxon>Ancylostomatidae</taxon>
        <taxon>Ancylostomatinae</taxon>
        <taxon>Ancylostoma</taxon>
    </lineage>
</organism>
<feature type="domain" description="Ctg-1-like C-terminal" evidence="1">
    <location>
        <begin position="3"/>
        <end position="95"/>
    </location>
</feature>
<dbReference type="Gene3D" id="2.60.120.680">
    <property type="entry name" value="GOLD domain"/>
    <property type="match status" value="1"/>
</dbReference>
<protein>
    <submittedName>
        <fullName evidence="2">Emp24/gp25L/p24 family protein</fullName>
    </submittedName>
</protein>
<evidence type="ECO:0000259" key="1">
    <source>
        <dbReference type="Pfam" id="PF25883"/>
    </source>
</evidence>
<dbReference type="SUPFAM" id="SSF101576">
    <property type="entry name" value="Supernatant protein factor (SPF), C-terminal domain"/>
    <property type="match status" value="1"/>
</dbReference>
<accession>A0A368F6L1</accession>
<evidence type="ECO:0000313" key="3">
    <source>
        <dbReference type="Proteomes" id="UP000252519"/>
    </source>
</evidence>
<dbReference type="STRING" id="29170.A0A368F6L1"/>
<dbReference type="EMBL" id="JOJR01004603">
    <property type="protein sequence ID" value="RCN27228.1"/>
    <property type="molecule type" value="Genomic_DNA"/>
</dbReference>
<dbReference type="InterPro" id="IPR058960">
    <property type="entry name" value="Ctg-1-like_C"/>
</dbReference>
<dbReference type="AlphaFoldDB" id="A0A368F6L1"/>
<dbReference type="Proteomes" id="UP000252519">
    <property type="component" value="Unassembled WGS sequence"/>
</dbReference>
<dbReference type="InterPro" id="IPR053302">
    <property type="entry name" value="CRAL-TRIO_domain"/>
</dbReference>